<dbReference type="InterPro" id="IPR051540">
    <property type="entry name" value="S-2-haloacid_dehalogenase"/>
</dbReference>
<keyword evidence="2 3" id="KW-0378">Hydrolase</keyword>
<evidence type="ECO:0000256" key="2">
    <source>
        <dbReference type="ARBA" id="ARBA00022801"/>
    </source>
</evidence>
<dbReference type="InterPro" id="IPR036412">
    <property type="entry name" value="HAD-like_sf"/>
</dbReference>
<comment type="similarity">
    <text evidence="1">Belongs to the HAD-like hydrolase superfamily. S-2-haloalkanoic acid dehalogenase family.</text>
</comment>
<dbReference type="NCBIfam" id="TIGR01428">
    <property type="entry name" value="HAD_type_II"/>
    <property type="match status" value="1"/>
</dbReference>
<evidence type="ECO:0000256" key="1">
    <source>
        <dbReference type="ARBA" id="ARBA00008106"/>
    </source>
</evidence>
<dbReference type="EC" id="3.8.1.2" evidence="3"/>
<dbReference type="Proteomes" id="UP001199106">
    <property type="component" value="Unassembled WGS sequence"/>
</dbReference>
<dbReference type="PANTHER" id="PTHR43316">
    <property type="entry name" value="HYDROLASE, HALOACID DELAHOGENASE-RELATED"/>
    <property type="match status" value="1"/>
</dbReference>
<dbReference type="Pfam" id="PF00702">
    <property type="entry name" value="Hydrolase"/>
    <property type="match status" value="1"/>
</dbReference>
<dbReference type="PRINTS" id="PR00413">
    <property type="entry name" value="HADHALOGNASE"/>
</dbReference>
<organism evidence="3 4">
    <name type="scientific">Alternaria panax</name>
    <dbReference type="NCBI Taxonomy" id="48097"/>
    <lineage>
        <taxon>Eukaryota</taxon>
        <taxon>Fungi</taxon>
        <taxon>Dikarya</taxon>
        <taxon>Ascomycota</taxon>
        <taxon>Pezizomycotina</taxon>
        <taxon>Dothideomycetes</taxon>
        <taxon>Pleosporomycetidae</taxon>
        <taxon>Pleosporales</taxon>
        <taxon>Pleosporineae</taxon>
        <taxon>Pleosporaceae</taxon>
        <taxon>Alternaria</taxon>
        <taxon>Alternaria sect. Panax</taxon>
    </lineage>
</organism>
<dbReference type="SFLD" id="SFLDS00003">
    <property type="entry name" value="Haloacid_Dehalogenase"/>
    <property type="match status" value="1"/>
</dbReference>
<reference evidence="3" key="1">
    <citation type="submission" date="2021-07" db="EMBL/GenBank/DDBJ databases">
        <title>Genome Resource of American Ginseng Black Spot Pathogen Alternaria panax.</title>
        <authorList>
            <person name="Qiu C."/>
            <person name="Wang W."/>
            <person name="Liu Z."/>
        </authorList>
    </citation>
    <scope>NUCLEOTIDE SEQUENCE</scope>
    <source>
        <strain evidence="3">BNCC115425</strain>
    </source>
</reference>
<dbReference type="PANTHER" id="PTHR43316:SF3">
    <property type="entry name" value="HALOACID DEHALOGENASE, TYPE II (AFU_ORTHOLOGUE AFUA_2G07750)-RELATED"/>
    <property type="match status" value="1"/>
</dbReference>
<dbReference type="EMBL" id="JAANER010000004">
    <property type="protein sequence ID" value="KAG9190064.1"/>
    <property type="molecule type" value="Genomic_DNA"/>
</dbReference>
<evidence type="ECO:0000313" key="3">
    <source>
        <dbReference type="EMBL" id="KAG9190064.1"/>
    </source>
</evidence>
<keyword evidence="4" id="KW-1185">Reference proteome</keyword>
<gene>
    <name evidence="3" type="ORF">G6011_08152</name>
</gene>
<dbReference type="InterPro" id="IPR023198">
    <property type="entry name" value="PGP-like_dom2"/>
</dbReference>
<dbReference type="SFLD" id="SFLDG01129">
    <property type="entry name" value="C1.5:_HAD__Beta-PGM__Phosphata"/>
    <property type="match status" value="1"/>
</dbReference>
<dbReference type="InterPro" id="IPR006439">
    <property type="entry name" value="HAD-SF_hydro_IA"/>
</dbReference>
<protein>
    <submittedName>
        <fullName evidence="3">2-haloacid dehalogenase</fullName>
        <ecNumber evidence="3">3.8.1.2</ecNumber>
    </submittedName>
</protein>
<proteinExistence type="inferred from homology"/>
<dbReference type="NCBIfam" id="TIGR01493">
    <property type="entry name" value="HAD-SF-IA-v2"/>
    <property type="match status" value="1"/>
</dbReference>
<accession>A0AAD4I9X0</accession>
<dbReference type="Gene3D" id="3.40.50.1000">
    <property type="entry name" value="HAD superfamily/HAD-like"/>
    <property type="match status" value="1"/>
</dbReference>
<dbReference type="Gene3D" id="1.10.150.240">
    <property type="entry name" value="Putative phosphatase, domain 2"/>
    <property type="match status" value="1"/>
</dbReference>
<dbReference type="GO" id="GO:0018784">
    <property type="term" value="F:(S)-2-haloacid dehalogenase activity"/>
    <property type="evidence" value="ECO:0007669"/>
    <property type="project" value="UniProtKB-EC"/>
</dbReference>
<dbReference type="AlphaFoldDB" id="A0AAD4I9X0"/>
<dbReference type="GO" id="GO:0016791">
    <property type="term" value="F:phosphatase activity"/>
    <property type="evidence" value="ECO:0007669"/>
    <property type="project" value="UniProtKB-ARBA"/>
</dbReference>
<dbReference type="InterPro" id="IPR006328">
    <property type="entry name" value="2-HAD"/>
</dbReference>
<sequence length="270" mass="29766">MSLSPPPRALFFDVFGTCVNWRASVTSALSHACHASLNSATASLASSLRVRASNMTDADWGRFAQQWRNTYKVFTKQLASDATVPWKSVDDHHLSALKQLVTEWELDGLWNDEEIRALNLVWHQLAPWEDSVDGVALLNKHFATAMLSNGNTSLLTDLRAYSGIPFSHIFSAELFGTYKPAPEVYLGAVQKMGLQPGECVMVAAHLPDLEAAHGNGLKTVYVERDGEEDWSKEEIEEAREAGWVDVWVGLAEGSKGFVSVAERLGFDVEA</sequence>
<dbReference type="InterPro" id="IPR023214">
    <property type="entry name" value="HAD_sf"/>
</dbReference>
<name>A0AAD4I9X0_9PLEO</name>
<comment type="caution">
    <text evidence="3">The sequence shown here is derived from an EMBL/GenBank/DDBJ whole genome shotgun (WGS) entry which is preliminary data.</text>
</comment>
<dbReference type="SUPFAM" id="SSF56784">
    <property type="entry name" value="HAD-like"/>
    <property type="match status" value="1"/>
</dbReference>
<evidence type="ECO:0000313" key="4">
    <source>
        <dbReference type="Proteomes" id="UP001199106"/>
    </source>
</evidence>